<dbReference type="EMBL" id="KZ624249">
    <property type="protein sequence ID" value="RQO95352.1"/>
    <property type="molecule type" value="Genomic_DNA"/>
</dbReference>
<organism evidence="2">
    <name type="scientific">Populus trichocarpa</name>
    <name type="common">Western balsam poplar</name>
    <name type="synonym">Populus balsamifera subsp. trichocarpa</name>
    <dbReference type="NCBI Taxonomy" id="3694"/>
    <lineage>
        <taxon>Eukaryota</taxon>
        <taxon>Viridiplantae</taxon>
        <taxon>Streptophyta</taxon>
        <taxon>Embryophyta</taxon>
        <taxon>Tracheophyta</taxon>
        <taxon>Spermatophyta</taxon>
        <taxon>Magnoliopsida</taxon>
        <taxon>eudicotyledons</taxon>
        <taxon>Gunneridae</taxon>
        <taxon>Pentapetalae</taxon>
        <taxon>rosids</taxon>
        <taxon>fabids</taxon>
        <taxon>Malpighiales</taxon>
        <taxon>Salicaceae</taxon>
        <taxon>Saliceae</taxon>
        <taxon>Populus</taxon>
    </lineage>
</organism>
<reference evidence="2" key="1">
    <citation type="journal article" date="2006" name="Science">
        <title>The genome of black cottonwood, Populus trichocarpa (Torr. &amp; Gray).</title>
        <authorList>
            <person name="Tuskan G.A."/>
            <person name="Difazio S."/>
            <person name="Jansson S."/>
            <person name="Bohlmann J."/>
            <person name="Grigoriev I."/>
            <person name="Hellsten U."/>
            <person name="Putnam N."/>
            <person name="Ralph S."/>
            <person name="Rombauts S."/>
            <person name="Salamov A."/>
            <person name="Schein J."/>
            <person name="Sterck L."/>
            <person name="Aerts A."/>
            <person name="Bhalerao R.R."/>
            <person name="Bhalerao R.P."/>
            <person name="Blaudez D."/>
            <person name="Boerjan W."/>
            <person name="Brun A."/>
            <person name="Brunner A."/>
            <person name="Busov V."/>
            <person name="Campbell M."/>
            <person name="Carlson J."/>
            <person name="Chalot M."/>
            <person name="Chapman J."/>
            <person name="Chen G.L."/>
            <person name="Cooper D."/>
            <person name="Coutinho P.M."/>
            <person name="Couturier J."/>
            <person name="Covert S."/>
            <person name="Cronk Q."/>
            <person name="Cunningham R."/>
            <person name="Davis J."/>
            <person name="Degroeve S."/>
            <person name="Dejardin A."/>
            <person name="Depamphilis C."/>
            <person name="Detter J."/>
            <person name="Dirks B."/>
            <person name="Dubchak I."/>
            <person name="Duplessis S."/>
            <person name="Ehlting J."/>
            <person name="Ellis B."/>
            <person name="Gendler K."/>
            <person name="Goodstein D."/>
            <person name="Gribskov M."/>
            <person name="Grimwood J."/>
            <person name="Groover A."/>
            <person name="Gunter L."/>
            <person name="Hamberger B."/>
            <person name="Heinze B."/>
            <person name="Helariutta Y."/>
            <person name="Henrissat B."/>
            <person name="Holligan D."/>
            <person name="Holt R."/>
            <person name="Huang W."/>
            <person name="Islam-Faridi N."/>
            <person name="Jones S."/>
            <person name="Jones-Rhoades M."/>
            <person name="Jorgensen R."/>
            <person name="Joshi C."/>
            <person name="Kangasjarvi J."/>
            <person name="Karlsson J."/>
            <person name="Kelleher C."/>
            <person name="Kirkpatrick R."/>
            <person name="Kirst M."/>
            <person name="Kohler A."/>
            <person name="Kalluri U."/>
            <person name="Larimer F."/>
            <person name="Leebens-Mack J."/>
            <person name="Leple J.C."/>
            <person name="Locascio P."/>
            <person name="Lou Y."/>
            <person name="Lucas S."/>
            <person name="Martin F."/>
            <person name="Montanini B."/>
            <person name="Napoli C."/>
            <person name="Nelson D.R."/>
            <person name="Nelson C."/>
            <person name="Nieminen K."/>
            <person name="Nilsson O."/>
            <person name="Pereda V."/>
            <person name="Peter G."/>
            <person name="Philippe R."/>
            <person name="Pilate G."/>
            <person name="Poliakov A."/>
            <person name="Razumovskaya J."/>
            <person name="Richardson P."/>
            <person name="Rinaldi C."/>
            <person name="Ritland K."/>
            <person name="Rouze P."/>
            <person name="Ryaboy D."/>
            <person name="Schmutz J."/>
            <person name="Schrader J."/>
            <person name="Segerman B."/>
            <person name="Shin H."/>
            <person name="Siddiqui A."/>
            <person name="Sterky F."/>
            <person name="Terry A."/>
            <person name="Tsai C.J."/>
            <person name="Uberbacher E."/>
            <person name="Unneberg P."/>
            <person name="Vahala J."/>
            <person name="Wall K."/>
            <person name="Wessler S."/>
            <person name="Yang G."/>
            <person name="Yin T."/>
            <person name="Douglas C."/>
            <person name="Marra M."/>
            <person name="Sandberg G."/>
            <person name="Van de Peer Y."/>
            <person name="Rokhsar D."/>
        </authorList>
    </citation>
    <scope>NUCLEOTIDE SEQUENCE [LARGE SCALE GENOMIC DNA]</scope>
    <source>
        <strain evidence="2">Nisqually-1</strain>
    </source>
</reference>
<sequence length="43" mass="4942">MPCFFLLCMVIGLLLQKHDTSVQPSIQVFPNFLYIFFEACESA</sequence>
<evidence type="ECO:0000313" key="2">
    <source>
        <dbReference type="EMBL" id="RQO95352.1"/>
    </source>
</evidence>
<protein>
    <submittedName>
        <fullName evidence="2">Uncharacterized protein</fullName>
    </submittedName>
</protein>
<reference evidence="2" key="2">
    <citation type="submission" date="2017-07" db="EMBL/GenBank/DDBJ databases">
        <title>WGS assembly of Populus trichocarpa.</title>
        <authorList>
            <person name="Tuskan G."/>
            <person name="Difazio S."/>
            <person name="Jansson S."/>
            <person name="Bohlmann J."/>
            <person name="Grigoriev I."/>
            <person name="Hellsten U."/>
            <person name="Putnam N."/>
            <person name="Ralph S."/>
            <person name="Rombauts S."/>
            <person name="Salamov A."/>
            <person name="Schein J."/>
            <person name="Sterck L."/>
            <person name="Aerts A."/>
            <person name="Bhalerao R."/>
            <person name="Bhalerao R."/>
            <person name="Blaudez D."/>
            <person name="Boerjan W."/>
            <person name="Brun A."/>
            <person name="Brunner A."/>
            <person name="Busov V."/>
            <person name="Campbell M."/>
            <person name="Carlson J."/>
            <person name="Chalot M."/>
            <person name="Chapman J."/>
            <person name="Chen G."/>
            <person name="Cooper D."/>
            <person name="Coutinho P."/>
            <person name="Couturier J."/>
            <person name="Covert S."/>
            <person name="Cronk Q."/>
            <person name="Cunningham R."/>
            <person name="Davis J."/>
            <person name="Degroeve S."/>
            <person name="Dejardin A."/>
            <person name="Depamphilis C."/>
            <person name="Detter J."/>
            <person name="Dirks B."/>
            <person name="Dubchak I."/>
            <person name="Duplessis S."/>
            <person name="Ehlting J."/>
            <person name="Ellis B."/>
            <person name="Gendler K."/>
            <person name="Goodstein D."/>
            <person name="Gribskov M."/>
            <person name="Grimwood J."/>
            <person name="Groover A."/>
            <person name="Gunter L."/>
            <person name="Hamberger B."/>
            <person name="Heinze B."/>
            <person name="Helariutta Y."/>
            <person name="Henrissat B."/>
            <person name="Holligan D."/>
            <person name="Holt R."/>
            <person name="Huang W."/>
            <person name="Islam-Faridi N."/>
            <person name="Jones S."/>
            <person name="Jones-Rhoades M."/>
            <person name="Jorgensen R."/>
            <person name="Joshi C."/>
            <person name="Kangasjarvi J."/>
            <person name="Karlsson J."/>
            <person name="Kelleher C."/>
            <person name="Kirkpatrick R."/>
            <person name="Kirst M."/>
            <person name="Kohler A."/>
            <person name="Kalluri U."/>
            <person name="Larimer F."/>
            <person name="Leebens-Mack J."/>
            <person name="Leple J."/>
            <person name="Locascio P."/>
            <person name="Lou Y."/>
            <person name="Lucas S."/>
            <person name="Martin F."/>
            <person name="Montanini B."/>
            <person name="Napoli C."/>
            <person name="Nelson D."/>
            <person name="Nelson C."/>
            <person name="Nieminen K."/>
            <person name="Nilsson O."/>
            <person name="Pereda V."/>
            <person name="Peter G."/>
            <person name="Philippe R."/>
            <person name="Pilate G."/>
            <person name="Poliakov A."/>
            <person name="Razumovskaya J."/>
            <person name="Richardson P."/>
            <person name="Rinaldi C."/>
            <person name="Ritland K."/>
            <person name="Rouze P."/>
            <person name="Ryaboy D."/>
            <person name="Schmutz J."/>
            <person name="Schrader J."/>
            <person name="Segerman B."/>
            <person name="Shin H."/>
            <person name="Siddiqui A."/>
            <person name="Sterky F."/>
            <person name="Terry A."/>
            <person name="Tsai C."/>
            <person name="Uberbacher E."/>
            <person name="Unneberg P."/>
            <person name="Vahala J."/>
            <person name="Wall K."/>
            <person name="Wessler S."/>
            <person name="Yang G."/>
            <person name="Yin T."/>
            <person name="Douglas C."/>
            <person name="Marra M."/>
            <person name="Sandberg G."/>
            <person name="Van De Peer Y."/>
            <person name="Rokhsar D."/>
        </authorList>
    </citation>
    <scope>NUCLEOTIDE SEQUENCE</scope>
    <source>
        <strain evidence="2">Nisqually-1</strain>
    </source>
</reference>
<feature type="signal peptide" evidence="1">
    <location>
        <begin position="1"/>
        <end position="16"/>
    </location>
</feature>
<proteinExistence type="predicted"/>
<dbReference type="AlphaFoldDB" id="A0A3N7FJN0"/>
<keyword evidence="1" id="KW-0732">Signal</keyword>
<feature type="chain" id="PRO_5018095937" evidence="1">
    <location>
        <begin position="17"/>
        <end position="43"/>
    </location>
</feature>
<gene>
    <name evidence="2" type="ORF">POPTR_T172026</name>
</gene>
<dbReference type="InParanoid" id="A0A3N7FJN0"/>
<accession>A0A3N7FJN0</accession>
<name>A0A3N7FJN0_POPTR</name>
<evidence type="ECO:0000256" key="1">
    <source>
        <dbReference type="SAM" id="SignalP"/>
    </source>
</evidence>